<protein>
    <recommendedName>
        <fullName evidence="4">Secreted protein</fullName>
    </recommendedName>
</protein>
<feature type="transmembrane region" description="Helical" evidence="1">
    <location>
        <begin position="6"/>
        <end position="25"/>
    </location>
</feature>
<proteinExistence type="predicted"/>
<accession>A0ABR3APV5</accession>
<keyword evidence="1" id="KW-1133">Transmembrane helix</keyword>
<reference evidence="2 3" key="1">
    <citation type="submission" date="2024-04" db="EMBL/GenBank/DDBJ databases">
        <title>Symmetric and asymmetric DNA N6-adenine methylation regulates different biological responses in Mucorales.</title>
        <authorList>
            <consortium name="Lawrence Berkeley National Laboratory"/>
            <person name="Lax C."/>
            <person name="Mondo S.J."/>
            <person name="Osorio-Concepcion M."/>
            <person name="Muszewska A."/>
            <person name="Corrochano-Luque M."/>
            <person name="Gutierrez G."/>
            <person name="Riley R."/>
            <person name="Lipzen A."/>
            <person name="Guo J."/>
            <person name="Hundley H."/>
            <person name="Amirebrahimi M."/>
            <person name="Ng V."/>
            <person name="Lorenzo-Gutierrez D."/>
            <person name="Binder U."/>
            <person name="Yang J."/>
            <person name="Song Y."/>
            <person name="Canovas D."/>
            <person name="Navarro E."/>
            <person name="Freitag M."/>
            <person name="Gabaldon T."/>
            <person name="Grigoriev I.V."/>
            <person name="Corrochano L.M."/>
            <person name="Nicolas F.E."/>
            <person name="Garre V."/>
        </authorList>
    </citation>
    <scope>NUCLEOTIDE SEQUENCE [LARGE SCALE GENOMIC DNA]</scope>
    <source>
        <strain evidence="2 3">L51</strain>
    </source>
</reference>
<evidence type="ECO:0000313" key="2">
    <source>
        <dbReference type="EMBL" id="KAL0079675.1"/>
    </source>
</evidence>
<organism evidence="2 3">
    <name type="scientific">Phycomyces blakesleeanus</name>
    <dbReference type="NCBI Taxonomy" id="4837"/>
    <lineage>
        <taxon>Eukaryota</taxon>
        <taxon>Fungi</taxon>
        <taxon>Fungi incertae sedis</taxon>
        <taxon>Mucoromycota</taxon>
        <taxon>Mucoromycotina</taxon>
        <taxon>Mucoromycetes</taxon>
        <taxon>Mucorales</taxon>
        <taxon>Phycomycetaceae</taxon>
        <taxon>Phycomyces</taxon>
    </lineage>
</organism>
<comment type="caution">
    <text evidence="2">The sequence shown here is derived from an EMBL/GenBank/DDBJ whole genome shotgun (WGS) entry which is preliminary data.</text>
</comment>
<keyword evidence="1" id="KW-0812">Transmembrane</keyword>
<name>A0ABR3APV5_PHYBL</name>
<dbReference type="EMBL" id="JBCLYO010000021">
    <property type="protein sequence ID" value="KAL0079675.1"/>
    <property type="molecule type" value="Genomic_DNA"/>
</dbReference>
<gene>
    <name evidence="2" type="ORF">J3Q64DRAFT_1251386</name>
</gene>
<dbReference type="Proteomes" id="UP001448207">
    <property type="component" value="Unassembled WGS sequence"/>
</dbReference>
<evidence type="ECO:0000313" key="3">
    <source>
        <dbReference type="Proteomes" id="UP001448207"/>
    </source>
</evidence>
<evidence type="ECO:0000256" key="1">
    <source>
        <dbReference type="SAM" id="Phobius"/>
    </source>
</evidence>
<sequence length="74" mass="8826">MDHTDFQVFNFFFCLLGCIVSCGVCSPRLGISKLFLYVKYCEHMWVYLFLVDQFWPNTTSQITKNTHTHTIYIY</sequence>
<keyword evidence="1" id="KW-0472">Membrane</keyword>
<keyword evidence="3" id="KW-1185">Reference proteome</keyword>
<evidence type="ECO:0008006" key="4">
    <source>
        <dbReference type="Google" id="ProtNLM"/>
    </source>
</evidence>